<organism evidence="5 6">
    <name type="scientific">Leucobacter chromiisoli</name>
    <dbReference type="NCBI Taxonomy" id="2796471"/>
    <lineage>
        <taxon>Bacteria</taxon>
        <taxon>Bacillati</taxon>
        <taxon>Actinomycetota</taxon>
        <taxon>Actinomycetes</taxon>
        <taxon>Micrococcales</taxon>
        <taxon>Microbacteriaceae</taxon>
        <taxon>Leucobacter</taxon>
    </lineage>
</organism>
<evidence type="ECO:0000256" key="3">
    <source>
        <dbReference type="ARBA" id="ARBA00023163"/>
    </source>
</evidence>
<keyword evidence="6" id="KW-1185">Reference proteome</keyword>
<keyword evidence="3" id="KW-0804">Transcription</keyword>
<dbReference type="PROSITE" id="PS50949">
    <property type="entry name" value="HTH_GNTR"/>
    <property type="match status" value="1"/>
</dbReference>
<accession>A0A934Q3Q0</accession>
<dbReference type="PANTHER" id="PTHR43537:SF5">
    <property type="entry name" value="UXU OPERON TRANSCRIPTIONAL REGULATOR"/>
    <property type="match status" value="1"/>
</dbReference>
<dbReference type="Proteomes" id="UP000608530">
    <property type="component" value="Unassembled WGS sequence"/>
</dbReference>
<evidence type="ECO:0000259" key="4">
    <source>
        <dbReference type="PROSITE" id="PS50949"/>
    </source>
</evidence>
<dbReference type="RefSeq" id="WP_200113263.1">
    <property type="nucleotide sequence ID" value="NZ_JAEHOH010000001.1"/>
</dbReference>
<proteinExistence type="predicted"/>
<dbReference type="InterPro" id="IPR036388">
    <property type="entry name" value="WH-like_DNA-bd_sf"/>
</dbReference>
<dbReference type="InterPro" id="IPR008920">
    <property type="entry name" value="TF_FadR/GntR_C"/>
</dbReference>
<dbReference type="Gene3D" id="1.10.10.10">
    <property type="entry name" value="Winged helix-like DNA-binding domain superfamily/Winged helix DNA-binding domain"/>
    <property type="match status" value="1"/>
</dbReference>
<dbReference type="InterPro" id="IPR011711">
    <property type="entry name" value="GntR_C"/>
</dbReference>
<evidence type="ECO:0000313" key="6">
    <source>
        <dbReference type="Proteomes" id="UP000608530"/>
    </source>
</evidence>
<sequence>MSHRFEPVTPVHTYQRIVEQIERAIVSGEVPVGSQLASERDLMAQFGVSRPTVREALRILQSMGLIESRPGMRGGPLVLAPSPSALRRSFRAMLGTSAMDVSELVQFRVVLEGSTSKLAALRRTDADLDRMRAAVERMRAAAETNDPDFADADLEFHEAIWAASRNGILEMSGQAVSGVLRLLMRQEEADDQNDNRVKLSSTTTDEGLFEAIAAQDAQLAGGIARRSVAERYAPLLEDEGDRLALRLLAE</sequence>
<dbReference type="InterPro" id="IPR000524">
    <property type="entry name" value="Tscrpt_reg_HTH_GntR"/>
</dbReference>
<dbReference type="SUPFAM" id="SSF48008">
    <property type="entry name" value="GntR ligand-binding domain-like"/>
    <property type="match status" value="1"/>
</dbReference>
<evidence type="ECO:0000313" key="5">
    <source>
        <dbReference type="EMBL" id="MBK0417809.1"/>
    </source>
</evidence>
<dbReference type="Pfam" id="PF07729">
    <property type="entry name" value="FCD"/>
    <property type="match status" value="1"/>
</dbReference>
<dbReference type="PRINTS" id="PR00035">
    <property type="entry name" value="HTHGNTR"/>
</dbReference>
<evidence type="ECO:0000256" key="2">
    <source>
        <dbReference type="ARBA" id="ARBA00023125"/>
    </source>
</evidence>
<comment type="caution">
    <text evidence="5">The sequence shown here is derived from an EMBL/GenBank/DDBJ whole genome shotgun (WGS) entry which is preliminary data.</text>
</comment>
<dbReference type="EMBL" id="JAEHOH010000001">
    <property type="protein sequence ID" value="MBK0417809.1"/>
    <property type="molecule type" value="Genomic_DNA"/>
</dbReference>
<reference evidence="5" key="1">
    <citation type="submission" date="2020-12" db="EMBL/GenBank/DDBJ databases">
        <title>Leucobacter sp. CAS1, isolated from Chromium sludge.</title>
        <authorList>
            <person name="Xu Z."/>
        </authorList>
    </citation>
    <scope>NUCLEOTIDE SEQUENCE</scope>
    <source>
        <strain evidence="5">CSA1</strain>
    </source>
</reference>
<dbReference type="GO" id="GO:0003677">
    <property type="term" value="F:DNA binding"/>
    <property type="evidence" value="ECO:0007669"/>
    <property type="project" value="UniProtKB-KW"/>
</dbReference>
<dbReference type="SMART" id="SM00345">
    <property type="entry name" value="HTH_GNTR"/>
    <property type="match status" value="1"/>
</dbReference>
<dbReference type="InterPro" id="IPR036390">
    <property type="entry name" value="WH_DNA-bd_sf"/>
</dbReference>
<feature type="domain" description="HTH gntR-type" evidence="4">
    <location>
        <begin position="11"/>
        <end position="81"/>
    </location>
</feature>
<dbReference type="CDD" id="cd07377">
    <property type="entry name" value="WHTH_GntR"/>
    <property type="match status" value="1"/>
</dbReference>
<name>A0A934Q3Q0_9MICO</name>
<protein>
    <submittedName>
        <fullName evidence="5">FadR family transcriptional regulator</fullName>
    </submittedName>
</protein>
<gene>
    <name evidence="5" type="ORF">JD276_02005</name>
</gene>
<dbReference type="GO" id="GO:0003700">
    <property type="term" value="F:DNA-binding transcription factor activity"/>
    <property type="evidence" value="ECO:0007669"/>
    <property type="project" value="InterPro"/>
</dbReference>
<dbReference type="Pfam" id="PF00392">
    <property type="entry name" value="GntR"/>
    <property type="match status" value="1"/>
</dbReference>
<keyword evidence="2" id="KW-0238">DNA-binding</keyword>
<dbReference type="SUPFAM" id="SSF46785">
    <property type="entry name" value="Winged helix' DNA-binding domain"/>
    <property type="match status" value="1"/>
</dbReference>
<dbReference type="Gene3D" id="1.20.120.530">
    <property type="entry name" value="GntR ligand-binding domain-like"/>
    <property type="match status" value="1"/>
</dbReference>
<keyword evidence="1" id="KW-0805">Transcription regulation</keyword>
<dbReference type="SMART" id="SM00895">
    <property type="entry name" value="FCD"/>
    <property type="match status" value="1"/>
</dbReference>
<dbReference type="PANTHER" id="PTHR43537">
    <property type="entry name" value="TRANSCRIPTIONAL REGULATOR, GNTR FAMILY"/>
    <property type="match status" value="1"/>
</dbReference>
<dbReference type="AlphaFoldDB" id="A0A934Q3Q0"/>
<evidence type="ECO:0000256" key="1">
    <source>
        <dbReference type="ARBA" id="ARBA00023015"/>
    </source>
</evidence>